<dbReference type="RefSeq" id="WP_060038842.1">
    <property type="nucleotide sequence ID" value="NZ_LPAD01000034.1"/>
</dbReference>
<evidence type="ECO:0000313" key="2">
    <source>
        <dbReference type="EMBL" id="KVN88979.1"/>
    </source>
</evidence>
<evidence type="ECO:0000313" key="3">
    <source>
        <dbReference type="Proteomes" id="UP000057910"/>
    </source>
</evidence>
<sequence>MSKSHHSPKHAAPAKAAAAQSTPATTSDPSAPPPYKRLRWAFPFTPAGQDDPTNPMTYMKALATAEDGFYPLGANGMWHGGIHFDQNTGVPLKQGDGIRAIADGEVVAYRLDSKYPEQDYQDGRHALYSTGFVLIRHRLQLPPAPPPEPPKTDTTKNSAAQPATSSTSTAAAAPTSAATTPPAAAAPAASANKPAQGEVLTFFSLYMHTMDHNSYQSAVEQAKVAQVDPSKLNMNPMPYWEGDRYYRVGDKAKDPQEVPRPKVPVPSTRDVLGEFIESDFKKVPEPVADAKDTTPLSPPVTGLRIRDLPNGKIIGILPRGAELTVATDDQTKAKPGWVKIKVIKSGTPASAVVGQPVSQHAPYGYVYEKELDPIVDPKPLDTVVVLKEPYTVKAGDVIGQLGHYLRYPDAKLLPAKPTRPLLHLEVFAGPELEAFIKKSQARAKERPPEKSFLEISPGALLVTDLLEPNQKLQPGTKLVAVTAGAKGRWIKVQPKTAAPVRGGRHAKPVFNNAGPPVWVESSFANTTATAIVPGWKDFPLSFSNAKGPGADFRNVFRRVDLEKSGDANIAKDDKGRYWYYVTIGTKDGSTRAGWVCEQNPPLVRMCGAWDWPGFELVDNNSIKPVDMLKRYIHVAEQFLVDEDKTEFETSAATVNASPLISKLEKAIDANHDGKVTARELKHAQETQWTAEALSHFVVRCESEWGGGIGKWEALSPLMKKLLWLWKTEIERIGKLQWWEQVAEKKVDGFPTEPSPWHFHPIGLIGNFINSVNSDKTLTLTAKDVLNLKKTLQTEWIQFTGDMQGKGVIDTILNRVASGRLGPGQGHFGSTVSAVVNQYNQFSDVNGPVARKDNRTSVEQIPVSRISKRVSDLVDSYLRDRENGEPSSVGTNLNYANPYYSDAVNLPWINALSGPRYGKGTAIHYHGTTPGLEPYRPEPYSIVVVGGGE</sequence>
<protein>
    <recommendedName>
        <fullName evidence="4">Calcium-binding protein</fullName>
    </recommendedName>
</protein>
<comment type="caution">
    <text evidence="2">The sequence shown here is derived from an EMBL/GenBank/DDBJ whole genome shotgun (WGS) entry which is preliminary data.</text>
</comment>
<feature type="compositionally biased region" description="Low complexity" evidence="1">
    <location>
        <begin position="10"/>
        <end position="29"/>
    </location>
</feature>
<evidence type="ECO:0008006" key="4">
    <source>
        <dbReference type="Google" id="ProtNLM"/>
    </source>
</evidence>
<evidence type="ECO:0000256" key="1">
    <source>
        <dbReference type="SAM" id="MobiDB-lite"/>
    </source>
</evidence>
<accession>A0ABD4E646</accession>
<name>A0ABD4E646_9BURK</name>
<dbReference type="InterPro" id="IPR018247">
    <property type="entry name" value="EF_Hand_1_Ca_BS"/>
</dbReference>
<dbReference type="EMBL" id="LPAD01000034">
    <property type="protein sequence ID" value="KVN88979.1"/>
    <property type="molecule type" value="Genomic_DNA"/>
</dbReference>
<feature type="region of interest" description="Disordered" evidence="1">
    <location>
        <begin position="140"/>
        <end position="192"/>
    </location>
</feature>
<dbReference type="PROSITE" id="PS00018">
    <property type="entry name" value="EF_HAND_1"/>
    <property type="match status" value="1"/>
</dbReference>
<feature type="compositionally biased region" description="Low complexity" evidence="1">
    <location>
        <begin position="158"/>
        <end position="191"/>
    </location>
</feature>
<dbReference type="AlphaFoldDB" id="A0ABD4E646"/>
<proteinExistence type="predicted"/>
<gene>
    <name evidence="2" type="ORF">WJ68_05620</name>
</gene>
<feature type="region of interest" description="Disordered" evidence="1">
    <location>
        <begin position="1"/>
        <end position="38"/>
    </location>
</feature>
<dbReference type="Proteomes" id="UP000057910">
    <property type="component" value="Unassembled WGS sequence"/>
</dbReference>
<organism evidence="2 3">
    <name type="scientific">Burkholderia ubonensis</name>
    <dbReference type="NCBI Taxonomy" id="101571"/>
    <lineage>
        <taxon>Bacteria</taxon>
        <taxon>Pseudomonadati</taxon>
        <taxon>Pseudomonadota</taxon>
        <taxon>Betaproteobacteria</taxon>
        <taxon>Burkholderiales</taxon>
        <taxon>Burkholderiaceae</taxon>
        <taxon>Burkholderia</taxon>
        <taxon>Burkholderia cepacia complex</taxon>
    </lineage>
</organism>
<reference evidence="2 3" key="1">
    <citation type="submission" date="2015-11" db="EMBL/GenBank/DDBJ databases">
        <title>Expanding the genomic diversity of Burkholderia species for the development of highly accurate diagnostics.</title>
        <authorList>
            <person name="Sahl J."/>
            <person name="Keim P."/>
            <person name="Wagner D."/>
        </authorList>
    </citation>
    <scope>NUCLEOTIDE SEQUENCE [LARGE SCALE GENOMIC DNA]</scope>
    <source>
        <strain evidence="2 3">MSMB1585WGS</strain>
    </source>
</reference>